<feature type="domain" description="Peptidase S8/S53" evidence="7">
    <location>
        <begin position="427"/>
        <end position="549"/>
    </location>
</feature>
<sequence length="567" mass="62428">MDPECKERILSDDYAALIVENDSDLSIIINHQDYCMVPINDAYSVLYTPINMLPGNLIQLYGYEIYPNCFGLMDIASFEASGITRLRAIPSFQLRGGGILIGIFDTGVEYTHNAFRNADGTTRIHSIWDQNIQSGTPPEGFHYGTEYLAESINEALQNEDPLSIVPSTDENGHGTMVAGIAAGSVNEQNNFSGVVPDAELVVVKLRPASNFIKAHFGIPAEITCYEETDILMAMNYLNSVSASLNRPISVCFSLGTFQGSHDERGVISTYVSAMAERIGVAMVIAGGNEGNRGHHYFGEIPSGQEYDSLELNVGPDEQSFSMELWGFSPNTYSIDILSPSGEYIPRIPARLQESREIRFVFEETVINIDYQIIEERTGDPLIFMRFLRPAPGIWRFRVYASVQMAQVYHIWLPIQDFLTSQTTFVTPNNDTTLTSPGNTLLPIVVTTYDHVTGSIYINAGRGYTRNNSISPDFAAPGVNLTVPTLNNSYGTATGSSLAAAHTAGVAAMFLEWGLSRGNLLTTVDIRNILIRGARRTPGTVYPNREWGYGILDVYGAFESFRGDISNI</sequence>
<dbReference type="GO" id="GO:0006508">
    <property type="term" value="P:proteolysis"/>
    <property type="evidence" value="ECO:0007669"/>
    <property type="project" value="UniProtKB-KW"/>
</dbReference>
<keyword evidence="2 6" id="KW-0645">Protease</keyword>
<gene>
    <name evidence="8" type="ORF">EDD66_11435</name>
</gene>
<feature type="active site" description="Charge relay system" evidence="5 6">
    <location>
        <position position="173"/>
    </location>
</feature>
<dbReference type="Pfam" id="PF00082">
    <property type="entry name" value="Peptidase_S8"/>
    <property type="match status" value="2"/>
</dbReference>
<keyword evidence="9" id="KW-1185">Reference proteome</keyword>
<dbReference type="InterPro" id="IPR000209">
    <property type="entry name" value="Peptidase_S8/S53_dom"/>
</dbReference>
<keyword evidence="4 6" id="KW-0720">Serine protease</keyword>
<dbReference type="PROSITE" id="PS51892">
    <property type="entry name" value="SUBTILASE"/>
    <property type="match status" value="1"/>
</dbReference>
<dbReference type="InterPro" id="IPR036852">
    <property type="entry name" value="Peptidase_S8/S53_dom_sf"/>
</dbReference>
<protein>
    <submittedName>
        <fullName evidence="8">Subtilase family protein</fullName>
    </submittedName>
</protein>
<comment type="similarity">
    <text evidence="1 6">Belongs to the peptidase S8 family.</text>
</comment>
<feature type="active site" description="Charge relay system" evidence="5 6">
    <location>
        <position position="496"/>
    </location>
</feature>
<dbReference type="RefSeq" id="WP_123610725.1">
    <property type="nucleotide sequence ID" value="NZ_RJVG01000014.1"/>
</dbReference>
<evidence type="ECO:0000256" key="3">
    <source>
        <dbReference type="ARBA" id="ARBA00022801"/>
    </source>
</evidence>
<accession>A0A3N1XBQ6</accession>
<feature type="active site" description="Charge relay system" evidence="5 6">
    <location>
        <position position="105"/>
    </location>
</feature>
<keyword evidence="3 6" id="KW-0378">Hydrolase</keyword>
<proteinExistence type="inferred from homology"/>
<dbReference type="PROSITE" id="PS00137">
    <property type="entry name" value="SUBTILASE_HIS"/>
    <property type="match status" value="1"/>
</dbReference>
<name>A0A3N1XBQ6_9FIRM</name>
<dbReference type="OrthoDB" id="9762689at2"/>
<organism evidence="8 9">
    <name type="scientific">Mobilisporobacter senegalensis</name>
    <dbReference type="NCBI Taxonomy" id="1329262"/>
    <lineage>
        <taxon>Bacteria</taxon>
        <taxon>Bacillati</taxon>
        <taxon>Bacillota</taxon>
        <taxon>Clostridia</taxon>
        <taxon>Lachnospirales</taxon>
        <taxon>Lachnospiraceae</taxon>
        <taxon>Mobilisporobacter</taxon>
    </lineage>
</organism>
<feature type="domain" description="Peptidase S8/S53" evidence="7">
    <location>
        <begin position="96"/>
        <end position="291"/>
    </location>
</feature>
<evidence type="ECO:0000256" key="1">
    <source>
        <dbReference type="ARBA" id="ARBA00011073"/>
    </source>
</evidence>
<dbReference type="InterPro" id="IPR017310">
    <property type="entry name" value="Pept_S8A_subtilisin_clostridia"/>
</dbReference>
<evidence type="ECO:0000256" key="5">
    <source>
        <dbReference type="PIRSR" id="PIRSR615500-1"/>
    </source>
</evidence>
<evidence type="ECO:0000256" key="6">
    <source>
        <dbReference type="PROSITE-ProRule" id="PRU01240"/>
    </source>
</evidence>
<dbReference type="SUPFAM" id="SSF52743">
    <property type="entry name" value="Subtilisin-like"/>
    <property type="match status" value="1"/>
</dbReference>
<dbReference type="InterPro" id="IPR022398">
    <property type="entry name" value="Peptidase_S8_His-AS"/>
</dbReference>
<dbReference type="InterPro" id="IPR050131">
    <property type="entry name" value="Peptidase_S8_subtilisin-like"/>
</dbReference>
<dbReference type="CDD" id="cd07478">
    <property type="entry name" value="Peptidases_S8_CspA-like"/>
    <property type="match status" value="1"/>
</dbReference>
<dbReference type="PANTHER" id="PTHR43806">
    <property type="entry name" value="PEPTIDASE S8"/>
    <property type="match status" value="1"/>
</dbReference>
<dbReference type="PANTHER" id="PTHR43806:SF11">
    <property type="entry name" value="CEREVISIN-RELATED"/>
    <property type="match status" value="1"/>
</dbReference>
<comment type="caution">
    <text evidence="8">The sequence shown here is derived from an EMBL/GenBank/DDBJ whole genome shotgun (WGS) entry which is preliminary data.</text>
</comment>
<dbReference type="Gene3D" id="3.40.50.200">
    <property type="entry name" value="Peptidase S8/S53 domain"/>
    <property type="match status" value="1"/>
</dbReference>
<evidence type="ECO:0000256" key="4">
    <source>
        <dbReference type="ARBA" id="ARBA00022825"/>
    </source>
</evidence>
<dbReference type="PIRSF" id="PIRSF037894">
    <property type="entry name" value="Subtilisin_rel_CspABC"/>
    <property type="match status" value="1"/>
</dbReference>
<dbReference type="GO" id="GO:0004252">
    <property type="term" value="F:serine-type endopeptidase activity"/>
    <property type="evidence" value="ECO:0007669"/>
    <property type="project" value="UniProtKB-UniRule"/>
</dbReference>
<evidence type="ECO:0000259" key="7">
    <source>
        <dbReference type="Pfam" id="PF00082"/>
    </source>
</evidence>
<evidence type="ECO:0000313" key="9">
    <source>
        <dbReference type="Proteomes" id="UP000273083"/>
    </source>
</evidence>
<evidence type="ECO:0000256" key="2">
    <source>
        <dbReference type="ARBA" id="ARBA00022670"/>
    </source>
</evidence>
<reference evidence="8 9" key="1">
    <citation type="submission" date="2018-11" db="EMBL/GenBank/DDBJ databases">
        <title>Genomic Encyclopedia of Type Strains, Phase IV (KMG-IV): sequencing the most valuable type-strain genomes for metagenomic binning, comparative biology and taxonomic classification.</title>
        <authorList>
            <person name="Goeker M."/>
        </authorList>
    </citation>
    <scope>NUCLEOTIDE SEQUENCE [LARGE SCALE GENOMIC DNA]</scope>
    <source>
        <strain evidence="8 9">DSM 26537</strain>
    </source>
</reference>
<dbReference type="EMBL" id="RJVG01000014">
    <property type="protein sequence ID" value="ROR23428.1"/>
    <property type="molecule type" value="Genomic_DNA"/>
</dbReference>
<dbReference type="PRINTS" id="PR00723">
    <property type="entry name" value="SUBTILISIN"/>
</dbReference>
<dbReference type="Proteomes" id="UP000273083">
    <property type="component" value="Unassembled WGS sequence"/>
</dbReference>
<dbReference type="AlphaFoldDB" id="A0A3N1XBQ6"/>
<dbReference type="InterPro" id="IPR015500">
    <property type="entry name" value="Peptidase_S8_subtilisin-rel"/>
</dbReference>
<dbReference type="InterPro" id="IPR034045">
    <property type="entry name" value="Pep_S8_CspA-like"/>
</dbReference>
<evidence type="ECO:0000313" key="8">
    <source>
        <dbReference type="EMBL" id="ROR23428.1"/>
    </source>
</evidence>
<dbReference type="Gene3D" id="2.60.120.1290">
    <property type="match status" value="1"/>
</dbReference>